<evidence type="ECO:0000256" key="1">
    <source>
        <dbReference type="ARBA" id="ARBA00007378"/>
    </source>
</evidence>
<protein>
    <submittedName>
        <fullName evidence="2">Organic hydroperoxide resistance protein</fullName>
    </submittedName>
</protein>
<dbReference type="RefSeq" id="WP_190724618.1">
    <property type="nucleotide sequence ID" value="NZ_CP061539.1"/>
</dbReference>
<dbReference type="SUPFAM" id="SSF82784">
    <property type="entry name" value="OsmC-like"/>
    <property type="match status" value="1"/>
</dbReference>
<dbReference type="AlphaFoldDB" id="A0A7H2BDQ7"/>
<dbReference type="NCBIfam" id="TIGR03561">
    <property type="entry name" value="organ_hyd_perox"/>
    <property type="match status" value="1"/>
</dbReference>
<dbReference type="InterPro" id="IPR036102">
    <property type="entry name" value="OsmC/Ohrsf"/>
</dbReference>
<evidence type="ECO:0000313" key="2">
    <source>
        <dbReference type="EMBL" id="QNV37803.1"/>
    </source>
</evidence>
<dbReference type="InterPro" id="IPR015946">
    <property type="entry name" value="KH_dom-like_a/b"/>
</dbReference>
<dbReference type="KEGG" id="rter:IDM49_00350"/>
<reference evidence="2 3" key="1">
    <citation type="submission" date="2020-09" db="EMBL/GenBank/DDBJ databases">
        <title>Investigation of environmental microbes.</title>
        <authorList>
            <person name="Ou Y."/>
            <person name="Kang Q."/>
        </authorList>
    </citation>
    <scope>NUCLEOTIDE SEQUENCE [LARGE SCALE GENOMIC DNA]</scope>
    <source>
        <strain evidence="2 3">KJZ-14</strain>
    </source>
</reference>
<dbReference type="Gene3D" id="3.30.300.20">
    <property type="match status" value="1"/>
</dbReference>
<gene>
    <name evidence="2" type="ORF">IDM49_00350</name>
</gene>
<dbReference type="GO" id="GO:0006979">
    <property type="term" value="P:response to oxidative stress"/>
    <property type="evidence" value="ECO:0007669"/>
    <property type="project" value="InterPro"/>
</dbReference>
<proteinExistence type="inferred from homology"/>
<dbReference type="InterPro" id="IPR003718">
    <property type="entry name" value="OsmC/Ohr_fam"/>
</dbReference>
<keyword evidence="3" id="KW-1185">Reference proteome</keyword>
<evidence type="ECO:0000313" key="3">
    <source>
        <dbReference type="Proteomes" id="UP000516404"/>
    </source>
</evidence>
<dbReference type="Pfam" id="PF02566">
    <property type="entry name" value="OsmC"/>
    <property type="match status" value="1"/>
</dbReference>
<sequence>MKPLYTTEAISTGDARSGRAHLADGSLDFDLAMPREMGGKGGDGANPEQFFALGYAACFHSALKLVASEERVDVSDSSVSARVTIGNDDEGGFELKVALEVSVPHLLMVDARKLAQKAHSICPYSKATRGNIEVTVDVVEV</sequence>
<name>A0A7H2BDQ7_9MICC</name>
<organism evidence="2 3">
    <name type="scientific">Rothia terrae</name>
    <dbReference type="NCBI Taxonomy" id="396015"/>
    <lineage>
        <taxon>Bacteria</taxon>
        <taxon>Bacillati</taxon>
        <taxon>Actinomycetota</taxon>
        <taxon>Actinomycetes</taxon>
        <taxon>Micrococcales</taxon>
        <taxon>Micrococcaceae</taxon>
        <taxon>Rothia</taxon>
    </lineage>
</organism>
<dbReference type="Gene3D" id="2.20.25.10">
    <property type="match status" value="1"/>
</dbReference>
<dbReference type="PANTHER" id="PTHR33797">
    <property type="entry name" value="ORGANIC HYDROPEROXIDE RESISTANCE PROTEIN-LIKE"/>
    <property type="match status" value="1"/>
</dbReference>
<accession>A0A7H2BDQ7</accession>
<dbReference type="GeneID" id="96622672"/>
<comment type="similarity">
    <text evidence="1">Belongs to the OsmC/Ohr family.</text>
</comment>
<dbReference type="EMBL" id="CP061539">
    <property type="protein sequence ID" value="QNV37803.1"/>
    <property type="molecule type" value="Genomic_DNA"/>
</dbReference>
<dbReference type="PANTHER" id="PTHR33797:SF2">
    <property type="entry name" value="ORGANIC HYDROPEROXIDE RESISTANCE PROTEIN-LIKE"/>
    <property type="match status" value="1"/>
</dbReference>
<dbReference type="InterPro" id="IPR019953">
    <property type="entry name" value="OHR"/>
</dbReference>
<dbReference type="Proteomes" id="UP000516404">
    <property type="component" value="Chromosome"/>
</dbReference>